<dbReference type="InterPro" id="IPR036188">
    <property type="entry name" value="FAD/NAD-bd_sf"/>
</dbReference>
<dbReference type="NCBIfam" id="NF009875">
    <property type="entry name" value="PRK13339.1"/>
    <property type="match status" value="1"/>
</dbReference>
<accession>A0ABV1SE14</accession>
<dbReference type="SUPFAM" id="SSF51905">
    <property type="entry name" value="FAD/NAD(P)-binding domain"/>
    <property type="match status" value="1"/>
</dbReference>
<evidence type="ECO:0000256" key="4">
    <source>
        <dbReference type="ARBA" id="ARBA00006389"/>
    </source>
</evidence>
<keyword evidence="7 9" id="KW-0274">FAD</keyword>
<keyword evidence="8 9" id="KW-0560">Oxidoreductase</keyword>
<sequence>MDFKNKTADRSVDVLLVGGGIMSATLGVLLHELEPEWTIELTERLDEVASESSNGWNNAGTGHSALCELNYTPEAEDGSINIDKALSINEQFQISRQFWAHQVRQGVLSNPRSFINRTPHMSFVWGEKNVSFLRKRYEALIRSPLFAGMKFSTDHAEIAKWSPLMTEGLDPDEQVAATWAPQGTDVDYGEITRQYIRFLASSPRFQLKTGRTVTGVHRRPDGGWRVVCTNSRGGDKQIVDAKFVFLGAGGGALPLLQMSGIPEARQYAGFPVGGSFLVCENPKVVNRHNVKVYGKASTGAPPMSVPHLDRRVIDGKDMLLFGPFATFSTKFLKEGSFWDLPSTITRRNLVPMMQVGVHNFNLVEYLAGQLMLSDKDRMKALRAYFPQARDEDWRLWQAGQRVQIIKKDPENGGQLKLGTEIVACEDRSIAALLGASPGASTAAPIMLKLLDQVFPERVASETWQAKLREIVPSYGQSLQESPDLIASEWAETGKVLELLDAPVEDIRSFIDQFLLSPEATLKTEAA</sequence>
<organism evidence="10 11">
    <name type="scientific">Thioclava kandeliae</name>
    <dbReference type="NCBI Taxonomy" id="3070818"/>
    <lineage>
        <taxon>Bacteria</taxon>
        <taxon>Pseudomonadati</taxon>
        <taxon>Pseudomonadota</taxon>
        <taxon>Alphaproteobacteria</taxon>
        <taxon>Rhodobacterales</taxon>
        <taxon>Paracoccaceae</taxon>
        <taxon>Thioclava</taxon>
    </lineage>
</organism>
<dbReference type="NCBIfam" id="NF003605">
    <property type="entry name" value="PRK05257.1-4"/>
    <property type="match status" value="1"/>
</dbReference>
<dbReference type="NCBIfam" id="NF003603">
    <property type="entry name" value="PRK05257.1-1"/>
    <property type="match status" value="1"/>
</dbReference>
<comment type="catalytic activity">
    <reaction evidence="1 9">
        <text>(S)-malate + a quinone = a quinol + oxaloacetate</text>
        <dbReference type="Rhea" id="RHEA:46012"/>
        <dbReference type="ChEBI" id="CHEBI:15589"/>
        <dbReference type="ChEBI" id="CHEBI:16452"/>
        <dbReference type="ChEBI" id="CHEBI:24646"/>
        <dbReference type="ChEBI" id="CHEBI:132124"/>
        <dbReference type="EC" id="1.1.5.4"/>
    </reaction>
</comment>
<dbReference type="NCBIfam" id="NF003611">
    <property type="entry name" value="PRK05257.3-2"/>
    <property type="match status" value="1"/>
</dbReference>
<evidence type="ECO:0000256" key="8">
    <source>
        <dbReference type="ARBA" id="ARBA00023002"/>
    </source>
</evidence>
<dbReference type="NCBIfam" id="TIGR01320">
    <property type="entry name" value="mal_quin_oxido"/>
    <property type="match status" value="1"/>
</dbReference>
<reference evidence="10 11" key="2">
    <citation type="submission" date="2024-06" db="EMBL/GenBank/DDBJ databases">
        <title>Thioclava kandeliae sp. nov. from a rhizosphere soil sample of Kandelia candel in a mangrove.</title>
        <authorList>
            <person name="Mu T."/>
        </authorList>
    </citation>
    <scope>NUCLEOTIDE SEQUENCE [LARGE SCALE GENOMIC DNA]</scope>
    <source>
        <strain evidence="10 11">CPCC 100088</strain>
    </source>
</reference>
<evidence type="ECO:0000313" key="10">
    <source>
        <dbReference type="EMBL" id="MER5171163.1"/>
    </source>
</evidence>
<dbReference type="GO" id="GO:0008924">
    <property type="term" value="F:L-malate dehydrogenase (quinone) activity"/>
    <property type="evidence" value="ECO:0007669"/>
    <property type="project" value="UniProtKB-EC"/>
</dbReference>
<keyword evidence="11" id="KW-1185">Reference proteome</keyword>
<comment type="similarity">
    <text evidence="4 9">Belongs to the MQO family.</text>
</comment>
<comment type="caution">
    <text evidence="10">The sequence shown here is derived from an EMBL/GenBank/DDBJ whole genome shotgun (WGS) entry which is preliminary data.</text>
</comment>
<dbReference type="Pfam" id="PF06039">
    <property type="entry name" value="Mqo"/>
    <property type="match status" value="1"/>
</dbReference>
<proteinExistence type="inferred from homology"/>
<evidence type="ECO:0000256" key="9">
    <source>
        <dbReference type="HAMAP-Rule" id="MF_00212"/>
    </source>
</evidence>
<dbReference type="RefSeq" id="WP_350935350.1">
    <property type="nucleotide sequence ID" value="NZ_JAYWLC010000003.1"/>
</dbReference>
<evidence type="ECO:0000256" key="6">
    <source>
        <dbReference type="ARBA" id="ARBA00022630"/>
    </source>
</evidence>
<keyword evidence="5 9" id="KW-0816">Tricarboxylic acid cycle</keyword>
<evidence type="ECO:0000313" key="11">
    <source>
        <dbReference type="Proteomes" id="UP001438953"/>
    </source>
</evidence>
<reference evidence="10 11" key="1">
    <citation type="submission" date="2024-01" db="EMBL/GenBank/DDBJ databases">
        <authorList>
            <person name="Deng Y."/>
            <person name="Su J."/>
        </authorList>
    </citation>
    <scope>NUCLEOTIDE SEQUENCE [LARGE SCALE GENOMIC DNA]</scope>
    <source>
        <strain evidence="10 11">CPCC 100088</strain>
    </source>
</reference>
<dbReference type="InterPro" id="IPR006231">
    <property type="entry name" value="MQO"/>
</dbReference>
<dbReference type="NCBIfam" id="NF003606">
    <property type="entry name" value="PRK05257.2-1"/>
    <property type="match status" value="1"/>
</dbReference>
<gene>
    <name evidence="9 10" type="primary">mqo</name>
    <name evidence="10" type="ORF">VSX56_05175</name>
</gene>
<dbReference type="Proteomes" id="UP001438953">
    <property type="component" value="Unassembled WGS sequence"/>
</dbReference>
<dbReference type="PANTHER" id="PTHR43104">
    <property type="entry name" value="L-2-HYDROXYGLUTARATE DEHYDROGENASE, MITOCHONDRIAL"/>
    <property type="match status" value="1"/>
</dbReference>
<evidence type="ECO:0000256" key="1">
    <source>
        <dbReference type="ARBA" id="ARBA00001139"/>
    </source>
</evidence>
<comment type="pathway">
    <text evidence="3 9">Carbohydrate metabolism; tricarboxylic acid cycle; oxaloacetate from (S)-malate (quinone route): step 1/1.</text>
</comment>
<protein>
    <recommendedName>
        <fullName evidence="9">Probable malate:quinone oxidoreductase</fullName>
        <ecNumber evidence="9">1.1.5.4</ecNumber>
    </recommendedName>
    <alternativeName>
        <fullName evidence="9">MQO</fullName>
    </alternativeName>
    <alternativeName>
        <fullName evidence="9">Malate dehydrogenase [quinone]</fullName>
    </alternativeName>
</protein>
<evidence type="ECO:0000256" key="5">
    <source>
        <dbReference type="ARBA" id="ARBA00022532"/>
    </source>
</evidence>
<evidence type="ECO:0000256" key="3">
    <source>
        <dbReference type="ARBA" id="ARBA00005012"/>
    </source>
</evidence>
<name>A0ABV1SE14_9RHOB</name>
<evidence type="ECO:0000256" key="2">
    <source>
        <dbReference type="ARBA" id="ARBA00001974"/>
    </source>
</evidence>
<dbReference type="EC" id="1.1.5.4" evidence="9"/>
<comment type="cofactor">
    <cofactor evidence="2 9">
        <name>FAD</name>
        <dbReference type="ChEBI" id="CHEBI:57692"/>
    </cofactor>
</comment>
<dbReference type="HAMAP" id="MF_00212">
    <property type="entry name" value="MQO"/>
    <property type="match status" value="1"/>
</dbReference>
<dbReference type="PANTHER" id="PTHR43104:SF2">
    <property type="entry name" value="L-2-HYDROXYGLUTARATE DEHYDROGENASE, MITOCHONDRIAL"/>
    <property type="match status" value="1"/>
</dbReference>
<keyword evidence="6 9" id="KW-0285">Flavoprotein</keyword>
<evidence type="ECO:0000256" key="7">
    <source>
        <dbReference type="ARBA" id="ARBA00022827"/>
    </source>
</evidence>
<dbReference type="EMBL" id="JAYWLC010000003">
    <property type="protein sequence ID" value="MER5171163.1"/>
    <property type="molecule type" value="Genomic_DNA"/>
</dbReference>
<dbReference type="Gene3D" id="3.50.50.60">
    <property type="entry name" value="FAD/NAD(P)-binding domain"/>
    <property type="match status" value="1"/>
</dbReference>
<dbReference type="Gene3D" id="3.30.9.10">
    <property type="entry name" value="D-Amino Acid Oxidase, subunit A, domain 2"/>
    <property type="match status" value="1"/>
</dbReference>